<evidence type="ECO:0000256" key="11">
    <source>
        <dbReference type="ARBA" id="ARBA00053603"/>
    </source>
</evidence>
<evidence type="ECO:0000256" key="2">
    <source>
        <dbReference type="ARBA" id="ARBA00022679"/>
    </source>
</evidence>
<dbReference type="PANTHER" id="PTHR10133:SF27">
    <property type="entry name" value="DNA POLYMERASE NU"/>
    <property type="match status" value="1"/>
</dbReference>
<dbReference type="InterPro" id="IPR043502">
    <property type="entry name" value="DNA/RNA_pol_sf"/>
</dbReference>
<dbReference type="FunFam" id="1.10.150.20:FF:000003">
    <property type="entry name" value="DNA polymerase I"/>
    <property type="match status" value="1"/>
</dbReference>
<dbReference type="Gene3D" id="3.40.50.1010">
    <property type="entry name" value="5'-nuclease"/>
    <property type="match status" value="1"/>
</dbReference>
<dbReference type="Gene3D" id="3.30.70.370">
    <property type="match status" value="1"/>
</dbReference>
<dbReference type="SUPFAM" id="SSF88723">
    <property type="entry name" value="PIN domain-like"/>
    <property type="match status" value="1"/>
</dbReference>
<dbReference type="InterPro" id="IPR020045">
    <property type="entry name" value="DNA_polI_H3TH"/>
</dbReference>
<keyword evidence="5 13" id="KW-0227">DNA damage</keyword>
<dbReference type="GO" id="GO:0006261">
    <property type="term" value="P:DNA-templated DNA replication"/>
    <property type="evidence" value="ECO:0007669"/>
    <property type="project" value="UniProtKB-UniRule"/>
</dbReference>
<evidence type="ECO:0000313" key="17">
    <source>
        <dbReference type="Proteomes" id="UP000264006"/>
    </source>
</evidence>
<evidence type="ECO:0000259" key="15">
    <source>
        <dbReference type="SMART" id="SM00482"/>
    </source>
</evidence>
<dbReference type="InterPro" id="IPR036397">
    <property type="entry name" value="RNaseH_sf"/>
</dbReference>
<dbReference type="CDD" id="cd09898">
    <property type="entry name" value="H3TH_53EXO"/>
    <property type="match status" value="1"/>
</dbReference>
<feature type="domain" description="DNA-directed DNA polymerase family A palm" evidence="15">
    <location>
        <begin position="673"/>
        <end position="884"/>
    </location>
</feature>
<keyword evidence="7 13" id="KW-0239">DNA-directed DNA polymerase</keyword>
<evidence type="ECO:0000256" key="7">
    <source>
        <dbReference type="ARBA" id="ARBA00022932"/>
    </source>
</evidence>
<dbReference type="SMART" id="SM00279">
    <property type="entry name" value="HhH2"/>
    <property type="match status" value="1"/>
</dbReference>
<evidence type="ECO:0000256" key="3">
    <source>
        <dbReference type="ARBA" id="ARBA00022695"/>
    </source>
</evidence>
<protein>
    <recommendedName>
        <fullName evidence="12 13">DNA polymerase I</fullName>
        <ecNumber evidence="12 13">2.7.7.7</ecNumber>
    </recommendedName>
</protein>
<evidence type="ECO:0000256" key="5">
    <source>
        <dbReference type="ARBA" id="ARBA00022763"/>
    </source>
</evidence>
<comment type="catalytic activity">
    <reaction evidence="10 13">
        <text>DNA(n) + a 2'-deoxyribonucleoside 5'-triphosphate = DNA(n+1) + diphosphate</text>
        <dbReference type="Rhea" id="RHEA:22508"/>
        <dbReference type="Rhea" id="RHEA-COMP:17339"/>
        <dbReference type="Rhea" id="RHEA-COMP:17340"/>
        <dbReference type="ChEBI" id="CHEBI:33019"/>
        <dbReference type="ChEBI" id="CHEBI:61560"/>
        <dbReference type="ChEBI" id="CHEBI:173112"/>
        <dbReference type="EC" id="2.7.7.7"/>
    </reaction>
</comment>
<keyword evidence="3 13" id="KW-0548">Nucleotidyltransferase</keyword>
<dbReference type="OrthoDB" id="9806424at2"/>
<dbReference type="SMART" id="SM00475">
    <property type="entry name" value="53EXOc"/>
    <property type="match status" value="1"/>
</dbReference>
<dbReference type="InterPro" id="IPR020046">
    <property type="entry name" value="5-3_exonucl_a-hlix_arch_N"/>
</dbReference>
<dbReference type="SUPFAM" id="SSF56672">
    <property type="entry name" value="DNA/RNA polymerases"/>
    <property type="match status" value="1"/>
</dbReference>
<dbReference type="AlphaFoldDB" id="A0A346XXV7"/>
<dbReference type="InterPro" id="IPR002298">
    <property type="entry name" value="DNA_polymerase_A"/>
</dbReference>
<keyword evidence="17" id="KW-1185">Reference proteome</keyword>
<keyword evidence="6 13" id="KW-0269">Exonuclease</keyword>
<evidence type="ECO:0000259" key="14">
    <source>
        <dbReference type="SMART" id="SM00475"/>
    </source>
</evidence>
<evidence type="ECO:0000256" key="12">
    <source>
        <dbReference type="NCBIfam" id="TIGR00593"/>
    </source>
</evidence>
<dbReference type="InterPro" id="IPR029060">
    <property type="entry name" value="PIN-like_dom_sf"/>
</dbReference>
<feature type="domain" description="5'-3' exonuclease" evidence="14">
    <location>
        <begin position="4"/>
        <end position="272"/>
    </location>
</feature>
<dbReference type="SMART" id="SM00482">
    <property type="entry name" value="POLAc"/>
    <property type="match status" value="1"/>
</dbReference>
<reference evidence="16 17" key="1">
    <citation type="submission" date="2018-09" db="EMBL/GenBank/DDBJ databases">
        <title>Complete genome sequence of Euzebya sp. DY32-46 isolated from seawater of Pacific Ocean.</title>
        <authorList>
            <person name="Xu L."/>
            <person name="Wu Y.-H."/>
            <person name="Xu X.-W."/>
        </authorList>
    </citation>
    <scope>NUCLEOTIDE SEQUENCE [LARGE SCALE GENOMIC DNA]</scope>
    <source>
        <strain evidence="16 17">DY32-46</strain>
    </source>
</reference>
<dbReference type="CDD" id="cd06140">
    <property type="entry name" value="DNA_polA_I_Bacillus_like_exo"/>
    <property type="match status" value="1"/>
</dbReference>
<dbReference type="GO" id="GO:0008409">
    <property type="term" value="F:5'-3' exonuclease activity"/>
    <property type="evidence" value="ECO:0007669"/>
    <property type="project" value="UniProtKB-UniRule"/>
</dbReference>
<keyword evidence="8 13" id="KW-0238">DNA-binding</keyword>
<dbReference type="Pfam" id="PF01367">
    <property type="entry name" value="5_3_exonuc"/>
    <property type="match status" value="1"/>
</dbReference>
<evidence type="ECO:0000256" key="6">
    <source>
        <dbReference type="ARBA" id="ARBA00022839"/>
    </source>
</evidence>
<dbReference type="CDD" id="cd09859">
    <property type="entry name" value="PIN_53EXO"/>
    <property type="match status" value="1"/>
</dbReference>
<dbReference type="PANTHER" id="PTHR10133">
    <property type="entry name" value="DNA POLYMERASE I"/>
    <property type="match status" value="1"/>
</dbReference>
<dbReference type="FunFam" id="1.10.150.20:FF:000002">
    <property type="entry name" value="DNA polymerase I"/>
    <property type="match status" value="1"/>
</dbReference>
<evidence type="ECO:0000256" key="8">
    <source>
        <dbReference type="ARBA" id="ARBA00023125"/>
    </source>
</evidence>
<dbReference type="EC" id="2.7.7.7" evidence="12 13"/>
<evidence type="ECO:0000256" key="1">
    <source>
        <dbReference type="ARBA" id="ARBA00007705"/>
    </source>
</evidence>
<dbReference type="InterPro" id="IPR018320">
    <property type="entry name" value="DNA_polymerase_1"/>
</dbReference>
<dbReference type="RefSeq" id="WP_114591610.1">
    <property type="nucleotide sequence ID" value="NZ_CP031165.1"/>
</dbReference>
<evidence type="ECO:0000256" key="13">
    <source>
        <dbReference type="RuleBase" id="RU004460"/>
    </source>
</evidence>
<keyword evidence="2 13" id="KW-0808">Transferase</keyword>
<evidence type="ECO:0000313" key="16">
    <source>
        <dbReference type="EMBL" id="AXV07054.1"/>
    </source>
</evidence>
<dbReference type="NCBIfam" id="NF004397">
    <property type="entry name" value="PRK05755.1"/>
    <property type="match status" value="1"/>
</dbReference>
<comment type="similarity">
    <text evidence="1 13">Belongs to the DNA polymerase type-A family.</text>
</comment>
<sequence>MTAPRPTLALLDGYSLAYRAFFALPEDLRTTTGQVTNAAYGFTSMVIKLLDEHPPEALAAVFDKGRPAERTELLPEYKANRKKSPDEFKSQLPLIDEVLEAMGIPRVDLEGQEADDLIASYAETAKADGWDVLVVTGDRDLFQLVDEGDGEHGAVRVLYTRRGISDTIVMDTAAVEDKYGVPPTSYPMLAALRGDPSDNIPGVPGVGDKTASKLLAAHGTLEGIYDNIEQIRGKKVPAMLLEHRDAVMASRIVTTVNRQLPLPRPVEDFRRGEIDAPAVQRLFATLEFRSLWDRLNETVLGAQAEEAAGGFDNEPHRGDTGEIAAWLGKVPGGQPVAVVPTTAGSLPAVEAVAIALAASGADPITARTEVLGEDDRVAVQRLLSGTDDHPLWVHDGKKLHHFARAAGFDEPTEPMIDTEVWAYVLQPSARTYALDKLALEYLSKHLATEEEVQRAGEESGQLGMFETEQDTAWRARAFEAQALFELAEVLDAEVTQRGQADLIRRIELPLIAGLADLERAGITVDGRVLAELGADLEDKVADARSRALVAVEGDERDLEDFQDLGFLDSPKKLQSLLFEHLGLKKTKKIKTGWSTDAAELRKIVEEHPVIQAILDYREYSKLKGTYIDPLLAMVGADRTRRVHAEFNQTVAVTGRLSSQNPNLQNIPIRTELGRQIRRAFVPGEGYDTLVVADYSQIELRVMAHLSGDEGLLDAFGSGEDIHAATAAKVFGVDVADVDNTQRSKIKGMTYGLAYGLSSFGLAQQLSIGRDEAQELMDAYFERFPGVRSYLYGGVEEARRSGYTETLTGRRRYLPDLMSENRQRRAMAERMALNAPIQGTAADIMKIAMNDVRAAMATADWAGDPAPQLLLQVHDELVCEATTADHDQLRDLLVDTMSGVIELAVPLEVDWASGPSWAEAEKH</sequence>
<dbReference type="Gene3D" id="3.30.420.10">
    <property type="entry name" value="Ribonuclease H-like superfamily/Ribonuclease H"/>
    <property type="match status" value="1"/>
</dbReference>
<dbReference type="KEGG" id="euz:DVS28_a2373"/>
<keyword evidence="9 13" id="KW-0234">DNA repair</keyword>
<dbReference type="InterPro" id="IPR008918">
    <property type="entry name" value="HhH2"/>
</dbReference>
<dbReference type="SUPFAM" id="SSF47807">
    <property type="entry name" value="5' to 3' exonuclease, C-terminal subdomain"/>
    <property type="match status" value="1"/>
</dbReference>
<proteinExistence type="inferred from homology"/>
<dbReference type="GO" id="GO:0006302">
    <property type="term" value="P:double-strand break repair"/>
    <property type="evidence" value="ECO:0007669"/>
    <property type="project" value="TreeGrafter"/>
</dbReference>
<dbReference type="GO" id="GO:0003677">
    <property type="term" value="F:DNA binding"/>
    <property type="evidence" value="ECO:0007669"/>
    <property type="project" value="UniProtKB-UniRule"/>
</dbReference>
<accession>A0A346XXV7</accession>
<dbReference type="Pfam" id="PF02739">
    <property type="entry name" value="5_3_exonuc_N"/>
    <property type="match status" value="1"/>
</dbReference>
<keyword evidence="4 13" id="KW-0235">DNA replication</keyword>
<organism evidence="16 17">
    <name type="scientific">Euzebya pacifica</name>
    <dbReference type="NCBI Taxonomy" id="1608957"/>
    <lineage>
        <taxon>Bacteria</taxon>
        <taxon>Bacillati</taxon>
        <taxon>Actinomycetota</taxon>
        <taxon>Nitriliruptoria</taxon>
        <taxon>Euzebyales</taxon>
    </lineage>
</organism>
<dbReference type="SUPFAM" id="SSF53098">
    <property type="entry name" value="Ribonuclease H-like"/>
    <property type="match status" value="1"/>
</dbReference>
<dbReference type="Gene3D" id="1.10.150.20">
    <property type="entry name" value="5' to 3' exonuclease, C-terminal subdomain"/>
    <property type="match status" value="2"/>
</dbReference>
<keyword evidence="6 13" id="KW-0540">Nuclease</keyword>
<dbReference type="CDD" id="cd08637">
    <property type="entry name" value="DNA_pol_A_pol_I_C"/>
    <property type="match status" value="1"/>
</dbReference>
<dbReference type="InterPro" id="IPR012337">
    <property type="entry name" value="RNaseH-like_sf"/>
</dbReference>
<comment type="function">
    <text evidence="11">In addition to polymerase activity, this DNA polymerase exhibits 3'-5' and 5'-3' exonuclease activity.</text>
</comment>
<evidence type="ECO:0000256" key="9">
    <source>
        <dbReference type="ARBA" id="ARBA00023204"/>
    </source>
</evidence>
<dbReference type="InterPro" id="IPR002421">
    <property type="entry name" value="5-3_exonuclease"/>
</dbReference>
<dbReference type="InterPro" id="IPR036279">
    <property type="entry name" value="5-3_exonuclease_C_sf"/>
</dbReference>
<gene>
    <name evidence="13" type="primary">polA</name>
    <name evidence="16" type="ORF">DVS28_a2373</name>
</gene>
<evidence type="ECO:0000256" key="4">
    <source>
        <dbReference type="ARBA" id="ARBA00022705"/>
    </source>
</evidence>
<dbReference type="EMBL" id="CP031165">
    <property type="protein sequence ID" value="AXV07054.1"/>
    <property type="molecule type" value="Genomic_DNA"/>
</dbReference>
<dbReference type="Pfam" id="PF00476">
    <property type="entry name" value="DNA_pol_A"/>
    <property type="match status" value="1"/>
</dbReference>
<evidence type="ECO:0000256" key="10">
    <source>
        <dbReference type="ARBA" id="ARBA00049244"/>
    </source>
</evidence>
<dbReference type="GO" id="GO:0003887">
    <property type="term" value="F:DNA-directed DNA polymerase activity"/>
    <property type="evidence" value="ECO:0007669"/>
    <property type="project" value="UniProtKB-UniRule"/>
</dbReference>
<dbReference type="Gene3D" id="1.20.1060.10">
    <property type="entry name" value="Taq DNA Polymerase, Chain T, domain 4"/>
    <property type="match status" value="1"/>
</dbReference>
<name>A0A346XXV7_9ACTN</name>
<dbReference type="PRINTS" id="PR00868">
    <property type="entry name" value="DNAPOLI"/>
</dbReference>
<dbReference type="Proteomes" id="UP000264006">
    <property type="component" value="Chromosome"/>
</dbReference>
<keyword evidence="13" id="KW-0378">Hydrolase</keyword>
<comment type="function">
    <text evidence="13">In addition to polymerase activity, this DNA polymerase exhibits 5'-3' exonuclease activity.</text>
</comment>
<dbReference type="InterPro" id="IPR001098">
    <property type="entry name" value="DNA-dir_DNA_pol_A_palm_dom"/>
</dbReference>
<dbReference type="NCBIfam" id="TIGR00593">
    <property type="entry name" value="pola"/>
    <property type="match status" value="1"/>
</dbReference>